<sequence length="72" mass="8840">MLRRVKRKGLSKKDYEKKKELAARFLEISTDLSNFEQKIEVSLYNVRLRKHQQLRDQQLLEMCNRHDERDVH</sequence>
<proteinExistence type="predicted"/>
<dbReference type="AlphaFoldDB" id="A0A0E0HJE0"/>
<accession>A0A0E0HJE0</accession>
<reference evidence="1" key="1">
    <citation type="submission" date="2015-04" db="UniProtKB">
        <authorList>
            <consortium name="EnsemblPlants"/>
        </authorList>
    </citation>
    <scope>IDENTIFICATION</scope>
    <source>
        <strain evidence="1">SL10</strain>
    </source>
</reference>
<evidence type="ECO:0000313" key="1">
    <source>
        <dbReference type="EnsemblPlants" id="ONIVA05G30150.5"/>
    </source>
</evidence>
<protein>
    <submittedName>
        <fullName evidence="1">Uncharacterized protein</fullName>
    </submittedName>
</protein>
<dbReference type="Gramene" id="ONIVA05G30150.5">
    <property type="protein sequence ID" value="ONIVA05G30150.5"/>
    <property type="gene ID" value="ONIVA05G30150"/>
</dbReference>
<dbReference type="EnsemblPlants" id="ONIVA05G30150.5">
    <property type="protein sequence ID" value="ONIVA05G30150.5"/>
    <property type="gene ID" value="ONIVA05G30150"/>
</dbReference>
<evidence type="ECO:0000313" key="2">
    <source>
        <dbReference type="Proteomes" id="UP000006591"/>
    </source>
</evidence>
<keyword evidence="2" id="KW-1185">Reference proteome</keyword>
<dbReference type="HOGENOM" id="CLU_2726545_0_0_1"/>
<organism evidence="1">
    <name type="scientific">Oryza nivara</name>
    <name type="common">Indian wild rice</name>
    <name type="synonym">Oryza sativa f. spontanea</name>
    <dbReference type="NCBI Taxonomy" id="4536"/>
    <lineage>
        <taxon>Eukaryota</taxon>
        <taxon>Viridiplantae</taxon>
        <taxon>Streptophyta</taxon>
        <taxon>Embryophyta</taxon>
        <taxon>Tracheophyta</taxon>
        <taxon>Spermatophyta</taxon>
        <taxon>Magnoliopsida</taxon>
        <taxon>Liliopsida</taxon>
        <taxon>Poales</taxon>
        <taxon>Poaceae</taxon>
        <taxon>BOP clade</taxon>
        <taxon>Oryzoideae</taxon>
        <taxon>Oryzeae</taxon>
        <taxon>Oryzinae</taxon>
        <taxon>Oryza</taxon>
    </lineage>
</organism>
<name>A0A0E0HJE0_ORYNI</name>
<dbReference type="Proteomes" id="UP000006591">
    <property type="component" value="Chromosome 5"/>
</dbReference>
<reference evidence="1" key="2">
    <citation type="submission" date="2018-04" db="EMBL/GenBank/DDBJ databases">
        <title>OnivRS2 (Oryza nivara Reference Sequence Version 2).</title>
        <authorList>
            <person name="Zhang J."/>
            <person name="Kudrna D."/>
            <person name="Lee S."/>
            <person name="Talag J."/>
            <person name="Rajasekar S."/>
            <person name="Welchert J."/>
            <person name="Hsing Y.-I."/>
            <person name="Wing R.A."/>
        </authorList>
    </citation>
    <scope>NUCLEOTIDE SEQUENCE [LARGE SCALE GENOMIC DNA]</scope>
    <source>
        <strain evidence="1">SL10</strain>
    </source>
</reference>